<dbReference type="PANTHER" id="PTHR35041:SF4">
    <property type="entry name" value="MEDIATOR OF RNA POLYMERASE II TRANSCRIPTION SUBUNIT 1"/>
    <property type="match status" value="1"/>
</dbReference>
<evidence type="ECO:0000313" key="10">
    <source>
        <dbReference type="EMBL" id="KAG9252113.1"/>
    </source>
</evidence>
<dbReference type="Proteomes" id="UP000887229">
    <property type="component" value="Unassembled WGS sequence"/>
</dbReference>
<evidence type="ECO:0000313" key="11">
    <source>
        <dbReference type="Proteomes" id="UP000887229"/>
    </source>
</evidence>
<dbReference type="GO" id="GO:0045944">
    <property type="term" value="P:positive regulation of transcription by RNA polymerase II"/>
    <property type="evidence" value="ECO:0007669"/>
    <property type="project" value="UniProtKB-ARBA"/>
</dbReference>
<dbReference type="InterPro" id="IPR019680">
    <property type="entry name" value="Mediator_Med1"/>
</dbReference>
<dbReference type="PANTHER" id="PTHR35041">
    <property type="entry name" value="MEDIATOR OF RNA POLYMERASE II TRANSCRIPTION SUBUNIT 1"/>
    <property type="match status" value="1"/>
</dbReference>
<accession>A0A9P7ZH93</accession>
<evidence type="ECO:0000256" key="1">
    <source>
        <dbReference type="ARBA" id="ARBA00004123"/>
    </source>
</evidence>
<reference evidence="10" key="1">
    <citation type="journal article" date="2021" name="IMA Fungus">
        <title>Genomic characterization of three marine fungi, including Emericellopsis atlantica sp. nov. with signatures of a generalist lifestyle and marine biomass degradation.</title>
        <authorList>
            <person name="Hagestad O.C."/>
            <person name="Hou L."/>
            <person name="Andersen J.H."/>
            <person name="Hansen E.H."/>
            <person name="Altermark B."/>
            <person name="Li C."/>
            <person name="Kuhnert E."/>
            <person name="Cox R.J."/>
            <person name="Crous P.W."/>
            <person name="Spatafora J.W."/>
            <person name="Lail K."/>
            <person name="Amirebrahimi M."/>
            <person name="Lipzen A."/>
            <person name="Pangilinan J."/>
            <person name="Andreopoulos W."/>
            <person name="Hayes R.D."/>
            <person name="Ng V."/>
            <person name="Grigoriev I.V."/>
            <person name="Jackson S.A."/>
            <person name="Sutton T.D.S."/>
            <person name="Dobson A.D.W."/>
            <person name="Rama T."/>
        </authorList>
    </citation>
    <scope>NUCLEOTIDE SEQUENCE</scope>
    <source>
        <strain evidence="10">TS7</strain>
    </source>
</reference>
<comment type="function">
    <text evidence="7">Component of the Mediator complex, a coactivator involved in the regulated transcription of nearly all RNA polymerase II-dependent genes. Mediator functions as a bridge to convey information from gene-specific regulatory proteins to the basal RNA polymerase II transcription machinery. Mediator is recruited to promoters by direct interactions with regulatory proteins and serves as a scaffold for the assembly of a functional preinitiation complex with RNA polymerase II and the general transcription factors.</text>
</comment>
<evidence type="ECO:0000256" key="8">
    <source>
        <dbReference type="SAM" id="MobiDB-lite"/>
    </source>
</evidence>
<dbReference type="Pfam" id="PF10744">
    <property type="entry name" value="Med1"/>
    <property type="match status" value="1"/>
</dbReference>
<keyword evidence="3 7" id="KW-0805">Transcription regulation</keyword>
<keyword evidence="5 7" id="KW-0804">Transcription</keyword>
<dbReference type="GO" id="GO:0016592">
    <property type="term" value="C:mediator complex"/>
    <property type="evidence" value="ECO:0007669"/>
    <property type="project" value="InterPro"/>
</dbReference>
<feature type="compositionally biased region" description="Polar residues" evidence="8">
    <location>
        <begin position="14"/>
        <end position="33"/>
    </location>
</feature>
<name>A0A9P7ZH93_9HYPO</name>
<organism evidence="10 11">
    <name type="scientific">Emericellopsis atlantica</name>
    <dbReference type="NCBI Taxonomy" id="2614577"/>
    <lineage>
        <taxon>Eukaryota</taxon>
        <taxon>Fungi</taxon>
        <taxon>Dikarya</taxon>
        <taxon>Ascomycota</taxon>
        <taxon>Pezizomycotina</taxon>
        <taxon>Sordariomycetes</taxon>
        <taxon>Hypocreomycetidae</taxon>
        <taxon>Hypocreales</taxon>
        <taxon>Bionectriaceae</taxon>
        <taxon>Emericellopsis</taxon>
    </lineage>
</organism>
<evidence type="ECO:0000256" key="4">
    <source>
        <dbReference type="ARBA" id="ARBA00023159"/>
    </source>
</evidence>
<keyword evidence="11" id="KW-1185">Reference proteome</keyword>
<dbReference type="GeneID" id="70292374"/>
<comment type="subcellular location">
    <subcellularLocation>
        <location evidence="1 7">Nucleus</location>
    </subcellularLocation>
</comment>
<sequence>MSTPNAPNAGKHPASQQGRTPSQAPGATPSQLAGATPPVSTPFSNSAHAAFSPRGGPKTSPQQFKKSPAVSLLGQLPHNLAFDSPSTAAALGLGGPANMSTHEAMEGFQDMRSITRDDDKLNRLEAILEILGRKKGFVSEAGLERLAQRYGFECLSEDDTAPDGRKVRMLIIAGSSTSIEITMDNNIVHSVNLTFPESSEAVVQCMEPAGKIMLQDLLLAPNQSPLTKTLDKFALNLERLTTLDKLSIMPAFDCRAAIAGLHASLQALYDWDLARAGEEGCSDDVAPSRVICARHGAPVMHAHDRVGLSLRYWKEMGHLPIQKYHKTWQLDISCCPLPPPLDPMHPFPSARVSDQWLGKDIVRDDGMGGDAKTFPLDWQEPEHVSLPASDEAKNNSVPMFEGDIPTGGPPQVSFLITFDPPIVLSSPDAARLYTYTGAPLPSPPPQTTFDQIVFPTPAGALQDDPSENRVIQRQREVSVMDMERQFSEKTHLNSLYVYKHIYSMEVKEMVFSHPKQLIDMLPLLRQWAFTSMLLENSFGKETKEATLPKKAAADGDSEQDQLSAFLGLTKATKTSASASAAVDPAVDLSIDVIIWVHPIPHFQVKFPFKDQGANITLQILENGIVDVTDENIIAQTDNDRVTREILGKVLEQMEDLSKWVEWIRSRLG</sequence>
<dbReference type="GO" id="GO:0003712">
    <property type="term" value="F:transcription coregulator activity"/>
    <property type="evidence" value="ECO:0007669"/>
    <property type="project" value="InterPro"/>
</dbReference>
<proteinExistence type="inferred from homology"/>
<feature type="domain" description="Mediator complex subunit Med1" evidence="9">
    <location>
        <begin position="126"/>
        <end position="539"/>
    </location>
</feature>
<gene>
    <name evidence="10" type="ORF">F5Z01DRAFT_626282</name>
</gene>
<evidence type="ECO:0000256" key="6">
    <source>
        <dbReference type="ARBA" id="ARBA00023242"/>
    </source>
</evidence>
<dbReference type="EMBL" id="MU251264">
    <property type="protein sequence ID" value="KAG9252113.1"/>
    <property type="molecule type" value="Genomic_DNA"/>
</dbReference>
<evidence type="ECO:0000259" key="9">
    <source>
        <dbReference type="Pfam" id="PF10744"/>
    </source>
</evidence>
<evidence type="ECO:0000256" key="5">
    <source>
        <dbReference type="ARBA" id="ARBA00023163"/>
    </source>
</evidence>
<evidence type="ECO:0000256" key="3">
    <source>
        <dbReference type="ARBA" id="ARBA00023015"/>
    </source>
</evidence>
<comment type="caution">
    <text evidence="10">The sequence shown here is derived from an EMBL/GenBank/DDBJ whole genome shotgun (WGS) entry which is preliminary data.</text>
</comment>
<dbReference type="RefSeq" id="XP_046116037.1">
    <property type="nucleotide sequence ID" value="XM_046261471.1"/>
</dbReference>
<dbReference type="AlphaFoldDB" id="A0A9P7ZH93"/>
<dbReference type="OrthoDB" id="5310959at2759"/>
<comment type="similarity">
    <text evidence="2 7">Belongs to the Mediator complex subunit 1 family.</text>
</comment>
<keyword evidence="4 7" id="KW-0010">Activator</keyword>
<evidence type="ECO:0000256" key="2">
    <source>
        <dbReference type="ARBA" id="ARBA00006210"/>
    </source>
</evidence>
<feature type="region of interest" description="Disordered" evidence="8">
    <location>
        <begin position="1"/>
        <end position="66"/>
    </location>
</feature>
<protein>
    <recommendedName>
        <fullName evidence="7">Mediator of RNA polymerase II transcription subunit 1</fullName>
    </recommendedName>
    <alternativeName>
        <fullName evidence="7">Mediator complex subunit 1</fullName>
    </alternativeName>
</protein>
<evidence type="ECO:0000256" key="7">
    <source>
        <dbReference type="RuleBase" id="RU364059"/>
    </source>
</evidence>
<keyword evidence="6 7" id="KW-0539">Nucleus</keyword>